<proteinExistence type="predicted"/>
<organism evidence="4 5">
    <name type="scientific">Polarella glacialis</name>
    <name type="common">Dinoflagellate</name>
    <dbReference type="NCBI Taxonomy" id="89957"/>
    <lineage>
        <taxon>Eukaryota</taxon>
        <taxon>Sar</taxon>
        <taxon>Alveolata</taxon>
        <taxon>Dinophyceae</taxon>
        <taxon>Suessiales</taxon>
        <taxon>Suessiaceae</taxon>
        <taxon>Polarella</taxon>
    </lineage>
</organism>
<evidence type="ECO:0000256" key="3">
    <source>
        <dbReference type="SAM" id="MobiDB-lite"/>
    </source>
</evidence>
<dbReference type="Gene3D" id="3.80.10.10">
    <property type="entry name" value="Ribonuclease Inhibitor"/>
    <property type="match status" value="1"/>
</dbReference>
<name>A0A813FVS4_POLGL</name>
<dbReference type="InterPro" id="IPR051261">
    <property type="entry name" value="NLR"/>
</dbReference>
<dbReference type="OrthoDB" id="446554at2759"/>
<feature type="non-terminal residue" evidence="4">
    <location>
        <position position="474"/>
    </location>
</feature>
<evidence type="ECO:0000313" key="4">
    <source>
        <dbReference type="EMBL" id="CAE8618118.1"/>
    </source>
</evidence>
<accession>A0A813FVS4</accession>
<keyword evidence="5" id="KW-1185">Reference proteome</keyword>
<evidence type="ECO:0000256" key="2">
    <source>
        <dbReference type="ARBA" id="ARBA00022737"/>
    </source>
</evidence>
<dbReference type="SUPFAM" id="SSF52047">
    <property type="entry name" value="RNI-like"/>
    <property type="match status" value="1"/>
</dbReference>
<feature type="compositionally biased region" description="Acidic residues" evidence="3">
    <location>
        <begin position="96"/>
        <end position="121"/>
    </location>
</feature>
<keyword evidence="1" id="KW-0433">Leucine-rich repeat</keyword>
<dbReference type="EMBL" id="CAJNNV010026411">
    <property type="protein sequence ID" value="CAE8618118.1"/>
    <property type="molecule type" value="Genomic_DNA"/>
</dbReference>
<dbReference type="AlphaFoldDB" id="A0A813FVS4"/>
<dbReference type="Proteomes" id="UP000654075">
    <property type="component" value="Unassembled WGS sequence"/>
</dbReference>
<evidence type="ECO:0000256" key="1">
    <source>
        <dbReference type="ARBA" id="ARBA00022614"/>
    </source>
</evidence>
<reference evidence="4" key="1">
    <citation type="submission" date="2021-02" db="EMBL/GenBank/DDBJ databases">
        <authorList>
            <person name="Dougan E. K."/>
            <person name="Rhodes N."/>
            <person name="Thang M."/>
            <person name="Chan C."/>
        </authorList>
    </citation>
    <scope>NUCLEOTIDE SEQUENCE</scope>
</reference>
<gene>
    <name evidence="4" type="ORF">PGLA1383_LOCUS35767</name>
</gene>
<dbReference type="SMART" id="SM00368">
    <property type="entry name" value="LRR_RI"/>
    <property type="match status" value="4"/>
</dbReference>
<sequence length="474" mass="51102">MLSHLECPSISALRHALAEAPKEGRSLSLSLVGVSSEEECASICDALLGDGELLSNLAELTLDECAFSTSHLASLGAALRRCCGHSGETQISEATSSEDEAEFTMDPFGEQEDPDVPDASEMDVATGTSCGSSALAEANAAEDSQVVGPRSLRISRCRGPQVTQFGIPSDSWCPLWQDLPWCLCDLDLSENMLNDHAVAALCGALRQGRLRPDRLVLRGNRCKDIERLCSLICAGRLVELDLSDNLLNDKSMGQLCEVLAAPTVRLRTLILSGNKRLTKVGLSELFKKLPRSSIKSLALQGTSLCDAGVLDLISVMPSCQLDLLRLDACPQLSDAAARSLLSTAESSPGVKAIVVDEGGQRVHWRRCEDPLDLFWPGACGFQSCGSQLGHEDLAVDYAMMHVPLLDKKRLLAQRSQCSRSSAWNSPGTRSQLEAAPCARPDHGLCRSVACRRSLRLSAQLSFRRILEIVEATTE</sequence>
<evidence type="ECO:0000313" key="5">
    <source>
        <dbReference type="Proteomes" id="UP000654075"/>
    </source>
</evidence>
<keyword evidence="2" id="KW-0677">Repeat</keyword>
<comment type="caution">
    <text evidence="4">The sequence shown here is derived from an EMBL/GenBank/DDBJ whole genome shotgun (WGS) entry which is preliminary data.</text>
</comment>
<feature type="region of interest" description="Disordered" evidence="3">
    <location>
        <begin position="90"/>
        <end position="126"/>
    </location>
</feature>
<protein>
    <submittedName>
        <fullName evidence="4">Uncharacterized protein</fullName>
    </submittedName>
</protein>
<dbReference type="PANTHER" id="PTHR24106">
    <property type="entry name" value="NACHT, LRR AND CARD DOMAINS-CONTAINING"/>
    <property type="match status" value="1"/>
</dbReference>
<dbReference type="InterPro" id="IPR032675">
    <property type="entry name" value="LRR_dom_sf"/>
</dbReference>